<dbReference type="SUPFAM" id="SSF103473">
    <property type="entry name" value="MFS general substrate transporter"/>
    <property type="match status" value="1"/>
</dbReference>
<dbReference type="PROSITE" id="PS50850">
    <property type="entry name" value="MFS"/>
    <property type="match status" value="1"/>
</dbReference>
<feature type="transmembrane region" description="Helical" evidence="4">
    <location>
        <begin position="119"/>
        <end position="138"/>
    </location>
</feature>
<feature type="transmembrane region" description="Helical" evidence="4">
    <location>
        <begin position="179"/>
        <end position="200"/>
    </location>
</feature>
<evidence type="ECO:0000313" key="7">
    <source>
        <dbReference type="Proteomes" id="UP000703661"/>
    </source>
</evidence>
<feature type="domain" description="Major facilitator superfamily (MFS) profile" evidence="5">
    <location>
        <begin position="77"/>
        <end position="302"/>
    </location>
</feature>
<dbReference type="InterPro" id="IPR050327">
    <property type="entry name" value="Proton-linked_MCT"/>
</dbReference>
<reference evidence="6" key="1">
    <citation type="journal article" date="2020" name="Fungal Divers.">
        <title>Resolving the Mortierellaceae phylogeny through synthesis of multi-gene phylogenetics and phylogenomics.</title>
        <authorList>
            <person name="Vandepol N."/>
            <person name="Liber J."/>
            <person name="Desiro A."/>
            <person name="Na H."/>
            <person name="Kennedy M."/>
            <person name="Barry K."/>
            <person name="Grigoriev I.V."/>
            <person name="Miller A.N."/>
            <person name="O'Donnell K."/>
            <person name="Stajich J.E."/>
            <person name="Bonito G."/>
        </authorList>
    </citation>
    <scope>NUCLEOTIDE SEQUENCE</scope>
    <source>
        <strain evidence="6">NRRL 2769</strain>
    </source>
</reference>
<evidence type="ECO:0000256" key="4">
    <source>
        <dbReference type="SAM" id="Phobius"/>
    </source>
</evidence>
<keyword evidence="4" id="KW-0812">Transmembrane</keyword>
<protein>
    <recommendedName>
        <fullName evidence="5">Major facilitator superfamily (MFS) profile domain-containing protein</fullName>
    </recommendedName>
</protein>
<name>A0A9P6MK40_9FUNG</name>
<dbReference type="Pfam" id="PF07690">
    <property type="entry name" value="MFS_1"/>
    <property type="match status" value="1"/>
</dbReference>
<feature type="transmembrane region" description="Helical" evidence="4">
    <location>
        <begin position="269"/>
        <end position="292"/>
    </location>
</feature>
<accession>A0A9P6MK40</accession>
<evidence type="ECO:0000256" key="1">
    <source>
        <dbReference type="ARBA" id="ARBA00004141"/>
    </source>
</evidence>
<evidence type="ECO:0000313" key="6">
    <source>
        <dbReference type="EMBL" id="KAG0006289.1"/>
    </source>
</evidence>
<dbReference type="GO" id="GO:0022857">
    <property type="term" value="F:transmembrane transporter activity"/>
    <property type="evidence" value="ECO:0007669"/>
    <property type="project" value="InterPro"/>
</dbReference>
<dbReference type="AlphaFoldDB" id="A0A9P6MK40"/>
<evidence type="ECO:0000256" key="3">
    <source>
        <dbReference type="SAM" id="MobiDB-lite"/>
    </source>
</evidence>
<organism evidence="6 7">
    <name type="scientific">Entomortierella chlamydospora</name>
    <dbReference type="NCBI Taxonomy" id="101097"/>
    <lineage>
        <taxon>Eukaryota</taxon>
        <taxon>Fungi</taxon>
        <taxon>Fungi incertae sedis</taxon>
        <taxon>Mucoromycota</taxon>
        <taxon>Mortierellomycotina</taxon>
        <taxon>Mortierellomycetes</taxon>
        <taxon>Mortierellales</taxon>
        <taxon>Mortierellaceae</taxon>
        <taxon>Entomortierella</taxon>
    </lineage>
</organism>
<dbReference type="InterPro" id="IPR011701">
    <property type="entry name" value="MFS"/>
</dbReference>
<dbReference type="InterPro" id="IPR036259">
    <property type="entry name" value="MFS_trans_sf"/>
</dbReference>
<feature type="transmembrane region" description="Helical" evidence="4">
    <location>
        <begin position="237"/>
        <end position="257"/>
    </location>
</feature>
<gene>
    <name evidence="6" type="ORF">BGZ80_005323</name>
</gene>
<feature type="transmembrane region" description="Helical" evidence="4">
    <location>
        <begin position="206"/>
        <end position="225"/>
    </location>
</feature>
<dbReference type="PANTHER" id="PTHR11360">
    <property type="entry name" value="MONOCARBOXYLATE TRANSPORTER"/>
    <property type="match status" value="1"/>
</dbReference>
<keyword evidence="4" id="KW-1133">Transmembrane helix</keyword>
<dbReference type="EMBL" id="JAAAID010002631">
    <property type="protein sequence ID" value="KAG0006289.1"/>
    <property type="molecule type" value="Genomic_DNA"/>
</dbReference>
<dbReference type="Proteomes" id="UP000703661">
    <property type="component" value="Unassembled WGS sequence"/>
</dbReference>
<dbReference type="Gene3D" id="1.20.1250.20">
    <property type="entry name" value="MFS general substrate transporter like domains"/>
    <property type="match status" value="1"/>
</dbReference>
<evidence type="ECO:0000256" key="2">
    <source>
        <dbReference type="ARBA" id="ARBA00006727"/>
    </source>
</evidence>
<keyword evidence="7" id="KW-1185">Reference proteome</keyword>
<keyword evidence="4" id="KW-0472">Membrane</keyword>
<evidence type="ECO:0000259" key="5">
    <source>
        <dbReference type="PROSITE" id="PS50850"/>
    </source>
</evidence>
<comment type="subcellular location">
    <subcellularLocation>
        <location evidence="1">Membrane</location>
        <topology evidence="1">Multi-pass membrane protein</topology>
    </subcellularLocation>
</comment>
<comment type="caution">
    <text evidence="6">The sequence shown here is derived from an EMBL/GenBank/DDBJ whole genome shotgun (WGS) entry which is preliminary data.</text>
</comment>
<comment type="similarity">
    <text evidence="2">Belongs to the major facilitator superfamily. Monocarboxylate porter (TC 2.A.1.13) family.</text>
</comment>
<feature type="compositionally biased region" description="Basic and acidic residues" evidence="3">
    <location>
        <begin position="68"/>
        <end position="85"/>
    </location>
</feature>
<dbReference type="PANTHER" id="PTHR11360:SF284">
    <property type="entry name" value="EG:103B4.3 PROTEIN-RELATED"/>
    <property type="match status" value="1"/>
</dbReference>
<sequence length="302" mass="32891">MSLENPSSASLALSLSSTHIELHHHHHHHNNDDLELQNHHKHRSDSKTPSLASGRLGPVPEQPATKSDLQKPETIHSMDSNYRNDKTDPLEGTLLDYPEGGFAHFLAEDTFPGALATEISWVGSIGTASMFILGPFVAPMTQLLGLRAVVAIGIVVSSLGLISASFATQLWQLYITQGFLFGCGVGLVLFSSLSVVSQYFEKRRGLANGIAVAGSGIGGLAMAPLTRLLIAEVGYRWCLRIMGMVVFTFLTAVFPFIRPRLEIVKKGPIFDFSLFKIPGFIELVLTALVITFGKKPEKTVRK</sequence>
<dbReference type="GO" id="GO:0016020">
    <property type="term" value="C:membrane"/>
    <property type="evidence" value="ECO:0007669"/>
    <property type="project" value="UniProtKB-SubCell"/>
</dbReference>
<dbReference type="InterPro" id="IPR020846">
    <property type="entry name" value="MFS_dom"/>
</dbReference>
<proteinExistence type="inferred from homology"/>
<feature type="region of interest" description="Disordered" evidence="3">
    <location>
        <begin position="22"/>
        <end position="85"/>
    </location>
</feature>
<feature type="transmembrane region" description="Helical" evidence="4">
    <location>
        <begin position="144"/>
        <end position="167"/>
    </location>
</feature>